<feature type="region of interest" description="Disordered" evidence="1">
    <location>
        <begin position="355"/>
        <end position="380"/>
    </location>
</feature>
<evidence type="ECO:0000256" key="1">
    <source>
        <dbReference type="SAM" id="MobiDB-lite"/>
    </source>
</evidence>
<dbReference type="AlphaFoldDB" id="A0A553H0C6"/>
<dbReference type="PANTHER" id="PTHR38043:SF1">
    <property type="entry name" value="PROTEIN HEMX"/>
    <property type="match status" value="1"/>
</dbReference>
<organism evidence="2 3">
    <name type="scientific">Pseudomonas mangiferae</name>
    <dbReference type="NCBI Taxonomy" id="2593654"/>
    <lineage>
        <taxon>Bacteria</taxon>
        <taxon>Pseudomonadati</taxon>
        <taxon>Pseudomonadota</taxon>
        <taxon>Gammaproteobacteria</taxon>
        <taxon>Pseudomonadales</taxon>
        <taxon>Pseudomonadaceae</taxon>
        <taxon>Pseudomonas</taxon>
    </lineage>
</organism>
<feature type="region of interest" description="Disordered" evidence="1">
    <location>
        <begin position="1"/>
        <end position="25"/>
    </location>
</feature>
<dbReference type="OrthoDB" id="5739852at2"/>
<sequence length="380" mass="41387">MSETAFPSEEPTSTTPEPVLAPAPAERSGRGLAALALAIGLAGVGIGGWGVWKVHQLDQYDQQQLAQLEDTRGKTQALVQSERRLSARLAELPAPAELEERQRLLGDLQSEQQHLSQRLEGVLGASRQDWRLAEAEHLLRLAALRLSALQDINSAQALVQAADDIIREQDDPSGYAARQQLAKSLEALRSLPRPDRTGLFLQLGALRERVASLDPVDPAFEVHDDALRSLAAQHRDDAVWSRWLDTLADYFRLDFNADPAIKPLLAGQSLEQVRLTLSLALEQAQWAALHGESGVYRQALGQARQVLAAYFDPQKADNRALSGRLDELAQQPVAVETPDLSPTLDAVQAYLQHKQAARDAVPDAATEAPEAAPAAEDARP</sequence>
<comment type="caution">
    <text evidence="2">The sequence shown here is derived from an EMBL/GenBank/DDBJ whole genome shotgun (WGS) entry which is preliminary data.</text>
</comment>
<dbReference type="PANTHER" id="PTHR38043">
    <property type="entry name" value="PROTEIN HEMX"/>
    <property type="match status" value="1"/>
</dbReference>
<proteinExistence type="predicted"/>
<dbReference type="EMBL" id="VJOY01000005">
    <property type="protein sequence ID" value="TRX75218.1"/>
    <property type="molecule type" value="Genomic_DNA"/>
</dbReference>
<evidence type="ECO:0000313" key="3">
    <source>
        <dbReference type="Proteomes" id="UP000315235"/>
    </source>
</evidence>
<dbReference type="RefSeq" id="WP_143487954.1">
    <property type="nucleotide sequence ID" value="NZ_VJOY01000005.1"/>
</dbReference>
<accession>A0A553H0C6</accession>
<evidence type="ECO:0000313" key="2">
    <source>
        <dbReference type="EMBL" id="TRX75218.1"/>
    </source>
</evidence>
<dbReference type="Pfam" id="PF04375">
    <property type="entry name" value="HemX"/>
    <property type="match status" value="1"/>
</dbReference>
<feature type="compositionally biased region" description="Low complexity" evidence="1">
    <location>
        <begin position="1"/>
        <end position="18"/>
    </location>
</feature>
<keyword evidence="3" id="KW-1185">Reference proteome</keyword>
<feature type="compositionally biased region" description="Low complexity" evidence="1">
    <location>
        <begin position="362"/>
        <end position="380"/>
    </location>
</feature>
<dbReference type="InterPro" id="IPR007470">
    <property type="entry name" value="HemX"/>
</dbReference>
<dbReference type="Proteomes" id="UP000315235">
    <property type="component" value="Unassembled WGS sequence"/>
</dbReference>
<reference evidence="2 3" key="1">
    <citation type="submission" date="2019-07" db="EMBL/GenBank/DDBJ databases">
        <title>Pseudomonas mangiferae sp. nov., isolated from bark of mango tree in Thailand.</title>
        <authorList>
            <person name="Srisuk N."/>
            <person name="Anurat P."/>
        </authorList>
    </citation>
    <scope>NUCLEOTIDE SEQUENCE [LARGE SCALE GENOMIC DNA]</scope>
    <source>
        <strain evidence="2 3">DMKU_BBB3-04</strain>
    </source>
</reference>
<gene>
    <name evidence="2" type="ORF">FM069_08965</name>
</gene>
<protein>
    <submittedName>
        <fullName evidence="2">Heme biosynthesis operon protein HemX</fullName>
    </submittedName>
</protein>
<name>A0A553H0C6_9PSED</name>